<evidence type="ECO:0000259" key="4">
    <source>
        <dbReference type="PROSITE" id="PS51755"/>
    </source>
</evidence>
<keyword evidence="1 2" id="KW-0238">DNA-binding</keyword>
<comment type="caution">
    <text evidence="5">The sequence shown here is derived from an EMBL/GenBank/DDBJ whole genome shotgun (WGS) entry which is preliminary data.</text>
</comment>
<dbReference type="InterPro" id="IPR016032">
    <property type="entry name" value="Sig_transdc_resp-reg_C-effctor"/>
</dbReference>
<dbReference type="InterPro" id="IPR001867">
    <property type="entry name" value="OmpR/PhoB-type_DNA-bd"/>
</dbReference>
<protein>
    <submittedName>
        <fullName evidence="5">Winged helix-turn-helix domain-containing protein</fullName>
    </submittedName>
</protein>
<evidence type="ECO:0000313" key="6">
    <source>
        <dbReference type="Proteomes" id="UP001310692"/>
    </source>
</evidence>
<dbReference type="Gene3D" id="1.10.10.10">
    <property type="entry name" value="Winged helix-like DNA-binding domain superfamily/Winged helix DNA-binding domain"/>
    <property type="match status" value="1"/>
</dbReference>
<feature type="transmembrane region" description="Helical" evidence="3">
    <location>
        <begin position="127"/>
        <end position="147"/>
    </location>
</feature>
<evidence type="ECO:0000256" key="2">
    <source>
        <dbReference type="PROSITE-ProRule" id="PRU01091"/>
    </source>
</evidence>
<dbReference type="Proteomes" id="UP001310692">
    <property type="component" value="Unassembled WGS sequence"/>
</dbReference>
<dbReference type="InterPro" id="IPR036388">
    <property type="entry name" value="WH-like_DNA-bd_sf"/>
</dbReference>
<name>A0ABU7LXT2_9PROT</name>
<dbReference type="InterPro" id="IPR011990">
    <property type="entry name" value="TPR-like_helical_dom_sf"/>
</dbReference>
<sequence>MVRTPDNSPIVYRFGAFRFDAANRSLDHAGLQIECTSQRMQLLELLVSNAGKLVRRDVIRDHLWPDRHIEFDPAINVCIRDLRRILEAHDPRTFIRTIPKHGYVFVADVTAVAPPEPRSLQPAIRRFSGLAAGLVILVAAALAVIPLRGSGGSATPQTPPAAALNAFIQGEDLYQQHQPHLNTEAARLYRAAIAEDGSYALAWAGLADVLYFGGSELAPDMEASRQAAETALMLDPDLSRATLRLADIAFTHDWDARTAGQLFDRAIVLDPGNVAIRHSHSAFLLATGDRLGAIAELRRALSIDPLSAVMTSDLAWTLSLAGDHDGALAACATLAELTSDSARATACRLRPLLALGRIEEAAEIAATLMTSAGRRIEVVEPDDVLVAFWTWRAESGRDEFVRAVAHARLGHVEQSLALLEMARSERNRRLTFAHILPEFQAMAHHPRFSEIAPYQDGIRLQI</sequence>
<dbReference type="Gene3D" id="1.25.40.10">
    <property type="entry name" value="Tetratricopeptide repeat domain"/>
    <property type="match status" value="3"/>
</dbReference>
<evidence type="ECO:0000256" key="3">
    <source>
        <dbReference type="SAM" id="Phobius"/>
    </source>
</evidence>
<evidence type="ECO:0000256" key="1">
    <source>
        <dbReference type="ARBA" id="ARBA00023125"/>
    </source>
</evidence>
<keyword evidence="6" id="KW-1185">Reference proteome</keyword>
<dbReference type="SMART" id="SM00862">
    <property type="entry name" value="Trans_reg_C"/>
    <property type="match status" value="1"/>
</dbReference>
<accession>A0ABU7LXT2</accession>
<keyword evidence="3" id="KW-1133">Transmembrane helix</keyword>
<dbReference type="Pfam" id="PF00486">
    <property type="entry name" value="Trans_reg_C"/>
    <property type="match status" value="1"/>
</dbReference>
<dbReference type="CDD" id="cd00383">
    <property type="entry name" value="trans_reg_C"/>
    <property type="match status" value="1"/>
</dbReference>
<evidence type="ECO:0000313" key="5">
    <source>
        <dbReference type="EMBL" id="MEE2566362.1"/>
    </source>
</evidence>
<feature type="domain" description="OmpR/PhoB-type" evidence="4">
    <location>
        <begin position="9"/>
        <end position="107"/>
    </location>
</feature>
<feature type="DNA-binding region" description="OmpR/PhoB-type" evidence="2">
    <location>
        <begin position="9"/>
        <end position="107"/>
    </location>
</feature>
<reference evidence="5 6" key="1">
    <citation type="submission" date="2024-01" db="EMBL/GenBank/DDBJ databases">
        <title>Hyphobacterium bacterium isolated from marine sediment.</title>
        <authorList>
            <person name="Zhao S."/>
        </authorList>
    </citation>
    <scope>NUCLEOTIDE SEQUENCE [LARGE SCALE GENOMIC DNA]</scope>
    <source>
        <strain evidence="5 6">Y60-23</strain>
    </source>
</reference>
<gene>
    <name evidence="5" type="ORF">V0U35_06680</name>
</gene>
<dbReference type="SUPFAM" id="SSF46894">
    <property type="entry name" value="C-terminal effector domain of the bipartite response regulators"/>
    <property type="match status" value="1"/>
</dbReference>
<proteinExistence type="predicted"/>
<keyword evidence="3" id="KW-0812">Transmembrane</keyword>
<dbReference type="SUPFAM" id="SSF48452">
    <property type="entry name" value="TPR-like"/>
    <property type="match status" value="1"/>
</dbReference>
<dbReference type="EMBL" id="JAZDRO010000002">
    <property type="protein sequence ID" value="MEE2566362.1"/>
    <property type="molecule type" value="Genomic_DNA"/>
</dbReference>
<keyword evidence="3" id="KW-0472">Membrane</keyword>
<dbReference type="RefSeq" id="WP_330195903.1">
    <property type="nucleotide sequence ID" value="NZ_JAZDRO010000002.1"/>
</dbReference>
<dbReference type="PROSITE" id="PS51755">
    <property type="entry name" value="OMPR_PHOB"/>
    <property type="match status" value="1"/>
</dbReference>
<organism evidence="5 6">
    <name type="scientific">Hyphobacterium marinum</name>
    <dbReference type="NCBI Taxonomy" id="3116574"/>
    <lineage>
        <taxon>Bacteria</taxon>
        <taxon>Pseudomonadati</taxon>
        <taxon>Pseudomonadota</taxon>
        <taxon>Alphaproteobacteria</taxon>
        <taxon>Maricaulales</taxon>
        <taxon>Maricaulaceae</taxon>
        <taxon>Hyphobacterium</taxon>
    </lineage>
</organism>